<feature type="compositionally biased region" description="Basic and acidic residues" evidence="1">
    <location>
        <begin position="100"/>
        <end position="127"/>
    </location>
</feature>
<feature type="region of interest" description="Disordered" evidence="1">
    <location>
        <begin position="87"/>
        <end position="144"/>
    </location>
</feature>
<dbReference type="EMBL" id="CP159837">
    <property type="protein sequence ID" value="XCM37181.1"/>
    <property type="molecule type" value="Genomic_DNA"/>
</dbReference>
<organism evidence="2">
    <name type="scientific">Planktothricoides raciborskii GIHE-MW2</name>
    <dbReference type="NCBI Taxonomy" id="2792601"/>
    <lineage>
        <taxon>Bacteria</taxon>
        <taxon>Bacillati</taxon>
        <taxon>Cyanobacteriota</taxon>
        <taxon>Cyanophyceae</taxon>
        <taxon>Oscillatoriophycideae</taxon>
        <taxon>Oscillatoriales</taxon>
        <taxon>Oscillatoriaceae</taxon>
        <taxon>Planktothricoides</taxon>
    </lineage>
</organism>
<name>A0AAU8JEM2_9CYAN</name>
<proteinExistence type="predicted"/>
<dbReference type="AlphaFoldDB" id="A0AAU8JEM2"/>
<sequence>MRSIYGFILLSGLLLTGVGNAAFRTFDSGSFDQVGSDIPLNILSENDGNFCKRGADQRDGCLEMKSQVLLSLNQSKLVVDKFVNRMPRGSGRIDTMDSDQNNRRMSIKDEARGSGRRDITNSEKDPDSVQSTSQEHRGSGRLEA</sequence>
<feature type="compositionally biased region" description="Basic and acidic residues" evidence="1">
    <location>
        <begin position="134"/>
        <end position="144"/>
    </location>
</feature>
<evidence type="ECO:0000256" key="1">
    <source>
        <dbReference type="SAM" id="MobiDB-lite"/>
    </source>
</evidence>
<reference evidence="2" key="1">
    <citation type="submission" date="2024-07" db="EMBL/GenBank/DDBJ databases">
        <authorList>
            <person name="Kim Y.J."/>
            <person name="Jeong J.Y."/>
        </authorList>
    </citation>
    <scope>NUCLEOTIDE SEQUENCE</scope>
    <source>
        <strain evidence="2">GIHE-MW2</strain>
    </source>
</reference>
<accession>A0AAU8JEM2</accession>
<protein>
    <submittedName>
        <fullName evidence="2">Uncharacterized protein</fullName>
    </submittedName>
</protein>
<evidence type="ECO:0000313" key="2">
    <source>
        <dbReference type="EMBL" id="XCM37181.1"/>
    </source>
</evidence>
<dbReference type="RefSeq" id="WP_054467070.1">
    <property type="nucleotide sequence ID" value="NZ_CP159837.1"/>
</dbReference>
<gene>
    <name evidence="2" type="ORF">ABWT76_006000</name>
</gene>